<dbReference type="OrthoDB" id="9806180at2"/>
<gene>
    <name evidence="8" type="ORF">C5F48_16080</name>
</gene>
<dbReference type="Pfam" id="PF07859">
    <property type="entry name" value="Abhydrolase_3"/>
    <property type="match status" value="1"/>
</dbReference>
<dbReference type="InterPro" id="IPR001647">
    <property type="entry name" value="HTH_TetR"/>
</dbReference>
<dbReference type="PANTHER" id="PTHR48081:SF8">
    <property type="entry name" value="ALPHA_BETA HYDROLASE FOLD-3 DOMAIN-CONTAINING PROTEIN-RELATED"/>
    <property type="match status" value="1"/>
</dbReference>
<dbReference type="PANTHER" id="PTHR48081">
    <property type="entry name" value="AB HYDROLASE SUPERFAMILY PROTEIN C4A8.06C"/>
    <property type="match status" value="1"/>
</dbReference>
<evidence type="ECO:0000256" key="6">
    <source>
        <dbReference type="PROSITE-ProRule" id="PRU00335"/>
    </source>
</evidence>
<organism evidence="8 9">
    <name type="scientific">Cereibacter changlensis JA139</name>
    <dbReference type="NCBI Taxonomy" id="1188249"/>
    <lineage>
        <taxon>Bacteria</taxon>
        <taxon>Pseudomonadati</taxon>
        <taxon>Pseudomonadota</taxon>
        <taxon>Alphaproteobacteria</taxon>
        <taxon>Rhodobacterales</taxon>
        <taxon>Paracoccaceae</taxon>
        <taxon>Cereibacter</taxon>
    </lineage>
</organism>
<dbReference type="Pfam" id="PF13977">
    <property type="entry name" value="TetR_C_6"/>
    <property type="match status" value="1"/>
</dbReference>
<feature type="DNA-binding region" description="H-T-H motif" evidence="6">
    <location>
        <begin position="26"/>
        <end position="45"/>
    </location>
</feature>
<dbReference type="InterPro" id="IPR039538">
    <property type="entry name" value="BetI_C"/>
</dbReference>
<feature type="domain" description="HTH tetR-type" evidence="7">
    <location>
        <begin position="3"/>
        <end position="63"/>
    </location>
</feature>
<dbReference type="InterPro" id="IPR050300">
    <property type="entry name" value="GDXG_lipolytic_enzyme"/>
</dbReference>
<keyword evidence="5" id="KW-0804">Transcription</keyword>
<dbReference type="RefSeq" id="WP_107664900.1">
    <property type="nucleotide sequence ID" value="NZ_PZKG01000088.1"/>
</dbReference>
<protein>
    <submittedName>
        <fullName evidence="8">Transcriptional regulator BetI</fullName>
    </submittedName>
</protein>
<evidence type="ECO:0000256" key="1">
    <source>
        <dbReference type="ARBA" id="ARBA00022491"/>
    </source>
</evidence>
<dbReference type="InterPro" id="IPR029058">
    <property type="entry name" value="AB_hydrolase_fold"/>
</dbReference>
<dbReference type="InterPro" id="IPR009057">
    <property type="entry name" value="Homeodomain-like_sf"/>
</dbReference>
<dbReference type="SUPFAM" id="SSF46689">
    <property type="entry name" value="Homeodomain-like"/>
    <property type="match status" value="1"/>
</dbReference>
<evidence type="ECO:0000256" key="5">
    <source>
        <dbReference type="ARBA" id="ARBA00023163"/>
    </source>
</evidence>
<dbReference type="PROSITE" id="PS50977">
    <property type="entry name" value="HTH_TETR_2"/>
    <property type="match status" value="1"/>
</dbReference>
<sequence>MEHVRRRQIIAATKACIHRDGIVRASANRIAREAGIAPALITHYFDDKDALLVETFRSIYREFTTDIRRRLGLARTAQERMLSLLEVQISPSTLTPEAVTTWFSIYATMREYPVLERIEHAYDRRFLSNLTHALRGMGLEAGEARDVAEELSVFIDGLWQNLANPVTFSAERARGLLYRYLDRRLPGFAFAPPPDETAARTADDRGLSGEAKQFLKDNLPISPVRISSATIVELRAQLAQLYRPEAKAAAREFGLKLAQVRVGGVEALQIAPKSGAAVPASARVFYLFGGGYVTGDPESDLPISGRLAMRLGAAVLSPRYRLAPEHPFPAALEDVLAAYRGFVAETPAPFFLVGESAGGGLALALLQAARREGLRLPSAVALLSPWVDLTHGLPSANDGFDPTFTRRNLMESARLYSGAGADLADPRLSPLFGDLTGMPPVVITTGSRDILREQALALAEALTAAGTSVELHDWPGLWHVFEFYRALPEAGQSLDRVVAFLRHHSPSALEQAS</sequence>
<dbReference type="AlphaFoldDB" id="A0A2T4JS02"/>
<keyword evidence="9" id="KW-1185">Reference proteome</keyword>
<dbReference type="Pfam" id="PF00440">
    <property type="entry name" value="TetR_N"/>
    <property type="match status" value="1"/>
</dbReference>
<keyword evidence="1" id="KW-0678">Repressor</keyword>
<dbReference type="InterPro" id="IPR013094">
    <property type="entry name" value="AB_hydrolase_3"/>
</dbReference>
<comment type="caution">
    <text evidence="8">The sequence shown here is derived from an EMBL/GenBank/DDBJ whole genome shotgun (WGS) entry which is preliminary data.</text>
</comment>
<evidence type="ECO:0000256" key="3">
    <source>
        <dbReference type="ARBA" id="ARBA00023015"/>
    </source>
</evidence>
<accession>A0A2T4JS02</accession>
<dbReference type="Gene3D" id="3.40.50.1820">
    <property type="entry name" value="alpha/beta hydrolase"/>
    <property type="match status" value="1"/>
</dbReference>
<dbReference type="GO" id="GO:0016787">
    <property type="term" value="F:hydrolase activity"/>
    <property type="evidence" value="ECO:0007669"/>
    <property type="project" value="UniProtKB-KW"/>
</dbReference>
<evidence type="ECO:0000256" key="4">
    <source>
        <dbReference type="ARBA" id="ARBA00023125"/>
    </source>
</evidence>
<dbReference type="Proteomes" id="UP000241010">
    <property type="component" value="Unassembled WGS sequence"/>
</dbReference>
<dbReference type="GO" id="GO:0003677">
    <property type="term" value="F:DNA binding"/>
    <property type="evidence" value="ECO:0007669"/>
    <property type="project" value="UniProtKB-UniRule"/>
</dbReference>
<dbReference type="EMBL" id="PZKG01000088">
    <property type="protein sequence ID" value="PTE20691.1"/>
    <property type="molecule type" value="Genomic_DNA"/>
</dbReference>
<evidence type="ECO:0000313" key="8">
    <source>
        <dbReference type="EMBL" id="PTE20691.1"/>
    </source>
</evidence>
<name>A0A2T4JS02_9RHOB</name>
<evidence type="ECO:0000313" key="9">
    <source>
        <dbReference type="Proteomes" id="UP000241010"/>
    </source>
</evidence>
<dbReference type="Gene3D" id="1.10.357.10">
    <property type="entry name" value="Tetracycline Repressor, domain 2"/>
    <property type="match status" value="1"/>
</dbReference>
<dbReference type="SUPFAM" id="SSF53474">
    <property type="entry name" value="alpha/beta-Hydrolases"/>
    <property type="match status" value="1"/>
</dbReference>
<proteinExistence type="predicted"/>
<dbReference type="NCBIfam" id="NF001978">
    <property type="entry name" value="PRK00767.1"/>
    <property type="match status" value="1"/>
</dbReference>
<dbReference type="InterPro" id="IPR023772">
    <property type="entry name" value="DNA-bd_HTH_TetR-type_CS"/>
</dbReference>
<dbReference type="SUPFAM" id="SSF48498">
    <property type="entry name" value="Tetracyclin repressor-like, C-terminal domain"/>
    <property type="match status" value="1"/>
</dbReference>
<evidence type="ECO:0000256" key="2">
    <source>
        <dbReference type="ARBA" id="ARBA00022801"/>
    </source>
</evidence>
<keyword evidence="2" id="KW-0378">Hydrolase</keyword>
<dbReference type="PROSITE" id="PS01081">
    <property type="entry name" value="HTH_TETR_1"/>
    <property type="match status" value="1"/>
</dbReference>
<evidence type="ECO:0000259" key="7">
    <source>
        <dbReference type="PROSITE" id="PS50977"/>
    </source>
</evidence>
<reference evidence="8 9" key="1">
    <citation type="submission" date="2018-03" db="EMBL/GenBank/DDBJ databases">
        <title>Cereibacter changlensis.</title>
        <authorList>
            <person name="Meyer T.E."/>
            <person name="Miller S."/>
            <person name="Lodha T."/>
            <person name="Gandham S."/>
            <person name="Chintalapati S."/>
            <person name="Chintalapati V.R."/>
        </authorList>
    </citation>
    <scope>NUCLEOTIDE SEQUENCE [LARGE SCALE GENOMIC DNA]</scope>
    <source>
        <strain evidence="8 9">JA139</strain>
    </source>
</reference>
<keyword evidence="4 6" id="KW-0238">DNA-binding</keyword>
<dbReference type="InterPro" id="IPR036271">
    <property type="entry name" value="Tet_transcr_reg_TetR-rel_C_sf"/>
</dbReference>
<keyword evidence="3" id="KW-0805">Transcription regulation</keyword>